<feature type="compositionally biased region" description="Low complexity" evidence="1">
    <location>
        <begin position="89"/>
        <end position="127"/>
    </location>
</feature>
<evidence type="ECO:0000256" key="1">
    <source>
        <dbReference type="SAM" id="MobiDB-lite"/>
    </source>
</evidence>
<feature type="compositionally biased region" description="Polar residues" evidence="1">
    <location>
        <begin position="240"/>
        <end position="251"/>
    </location>
</feature>
<dbReference type="OrthoDB" id="264866at2759"/>
<dbReference type="Proteomes" id="UP000037923">
    <property type="component" value="Unassembled WGS sequence"/>
</dbReference>
<dbReference type="OMA" id="QRTNGFY"/>
<sequence length="620" mass="64039">MSAHRLGVSAHSDEQQQQQQQQPKRNLAAGKRLAPLPPGLRSRVRGTPSDAAAAHSPPPPRTQQRSSSQTRFNEKDGRRHLPPVSRGGPSSSSFSSSAPAAAFASTAPPARDGRRSAPPTAADAAAGHSHRASNTSVSCSGGGGGGASAAAAAAAAPSSSSSSCAPPTAPRASTSEGMRRPSPSKAAASVNVTTHGANRSTLAHGGATAAAASARVERPTPRAPVLSRASARAPPREESTTGATPTNTASAGGQALQEPHGATPPAHHAAPPQPAAEVKVHFSAPGFPPAPHDMETRFYTDKSEWCDESELPPLVWSLLDGTSLEAPHTSYLWTQAYPQPGELLPPPPLPNTKPLYHERREDNASDTPEPLPLPLQHRDSEKRRGGFYACVRCATPICSPHFQVVPAAPALRGIAVFSRLHLNAVDLRVRAAGGDTTRAQRPSFSSASYHTPLRSGGGALTSMSEADALLQAAGGGMRFLVHCHHCGGCLGAMFIGEITAPPSASPPTPTAARELLCVNSVCLRYMRYRTRAPLDGELLGRSSGTTAAAAAASTASTTTGVTMGALFGSPRYTAWNLQGRVDGAEDAADDDSERGGDASSFAELLESLNPYSGKGDDDSD</sequence>
<feature type="region of interest" description="Disordered" evidence="1">
    <location>
        <begin position="342"/>
        <end position="378"/>
    </location>
</feature>
<feature type="compositionally biased region" description="Low complexity" evidence="1">
    <location>
        <begin position="259"/>
        <end position="270"/>
    </location>
</feature>
<evidence type="ECO:0000313" key="2">
    <source>
        <dbReference type="EMBL" id="KPA78309.1"/>
    </source>
</evidence>
<dbReference type="GeneID" id="26906735"/>
<feature type="compositionally biased region" description="Low complexity" evidence="1">
    <location>
        <begin position="62"/>
        <end position="71"/>
    </location>
</feature>
<protein>
    <submittedName>
        <fullName evidence="2">Uncharacterized protein</fullName>
    </submittedName>
</protein>
<dbReference type="RefSeq" id="XP_015656748.1">
    <property type="nucleotide sequence ID" value="XM_015804770.1"/>
</dbReference>
<dbReference type="VEuPathDB" id="TriTrypDB:LpyrH10_14_1610"/>
<feature type="compositionally biased region" description="Polar residues" evidence="1">
    <location>
        <begin position="190"/>
        <end position="199"/>
    </location>
</feature>
<dbReference type="EMBL" id="LGTL01000014">
    <property type="protein sequence ID" value="KPA78309.1"/>
    <property type="molecule type" value="Genomic_DNA"/>
</dbReference>
<dbReference type="AlphaFoldDB" id="A0A0M9FY45"/>
<gene>
    <name evidence="2" type="ORF">ABB37_06446</name>
</gene>
<reference evidence="2 3" key="1">
    <citation type="submission" date="2015-07" db="EMBL/GenBank/DDBJ databases">
        <title>High-quality genome of monoxenous trypanosomatid Leptomonas pyrrhocoris.</title>
        <authorList>
            <person name="Flegontov P."/>
            <person name="Butenko A."/>
            <person name="Firsov S."/>
            <person name="Vlcek C."/>
            <person name="Logacheva M.D."/>
            <person name="Field M."/>
            <person name="Filatov D."/>
            <person name="Flegontova O."/>
            <person name="Gerasimov E."/>
            <person name="Jackson A.P."/>
            <person name="Kelly S."/>
            <person name="Opperdoes F."/>
            <person name="O'Reilly A."/>
            <person name="Votypka J."/>
            <person name="Yurchenko V."/>
            <person name="Lukes J."/>
        </authorList>
    </citation>
    <scope>NUCLEOTIDE SEQUENCE [LARGE SCALE GENOMIC DNA]</scope>
    <source>
        <strain evidence="2">H10</strain>
    </source>
</reference>
<comment type="caution">
    <text evidence="2">The sequence shown here is derived from an EMBL/GenBank/DDBJ whole genome shotgun (WGS) entry which is preliminary data.</text>
</comment>
<feature type="region of interest" description="Disordered" evidence="1">
    <location>
        <begin position="583"/>
        <end position="620"/>
    </location>
</feature>
<feature type="region of interest" description="Disordered" evidence="1">
    <location>
        <begin position="1"/>
        <end position="276"/>
    </location>
</feature>
<evidence type="ECO:0000313" key="3">
    <source>
        <dbReference type="Proteomes" id="UP000037923"/>
    </source>
</evidence>
<organism evidence="2 3">
    <name type="scientific">Leptomonas pyrrhocoris</name>
    <name type="common">Firebug parasite</name>
    <dbReference type="NCBI Taxonomy" id="157538"/>
    <lineage>
        <taxon>Eukaryota</taxon>
        <taxon>Discoba</taxon>
        <taxon>Euglenozoa</taxon>
        <taxon>Kinetoplastea</taxon>
        <taxon>Metakinetoplastina</taxon>
        <taxon>Trypanosomatida</taxon>
        <taxon>Trypanosomatidae</taxon>
        <taxon>Leishmaniinae</taxon>
        <taxon>Leptomonas</taxon>
    </lineage>
</organism>
<proteinExistence type="predicted"/>
<feature type="compositionally biased region" description="Low complexity" evidence="1">
    <location>
        <begin position="200"/>
        <end position="214"/>
    </location>
</feature>
<keyword evidence="3" id="KW-1185">Reference proteome</keyword>
<dbReference type="Gene3D" id="2.170.150.20">
    <property type="entry name" value="Peptide methionine sulfoxide reductase"/>
    <property type="match status" value="1"/>
</dbReference>
<name>A0A0M9FY45_LEPPY</name>
<feature type="compositionally biased region" description="Low complexity" evidence="1">
    <location>
        <begin position="148"/>
        <end position="175"/>
    </location>
</feature>
<accession>A0A0M9FY45</accession>